<dbReference type="RefSeq" id="WP_118644488.1">
    <property type="nucleotide sequence ID" value="NZ_CP060635.1"/>
</dbReference>
<dbReference type="KEGG" id="whj:H9Q79_04780"/>
<gene>
    <name evidence="1" type="ORF">H9Q79_04780</name>
</gene>
<keyword evidence="2" id="KW-1185">Reference proteome</keyword>
<dbReference type="Proteomes" id="UP000515860">
    <property type="component" value="Chromosome"/>
</dbReference>
<reference evidence="1 2" key="1">
    <citation type="submission" date="2020-08" db="EMBL/GenBank/DDBJ databases">
        <authorList>
            <person name="Liu C."/>
            <person name="Sun Q."/>
        </authorList>
    </citation>
    <scope>NUCLEOTIDE SEQUENCE [LARGE SCALE GENOMIC DNA]</scope>
    <source>
        <strain evidence="1 2">NSJ-29</strain>
    </source>
</reference>
<evidence type="ECO:0000313" key="1">
    <source>
        <dbReference type="EMBL" id="QNM09609.1"/>
    </source>
</evidence>
<name>A0A7G9GFM7_9FIRM</name>
<evidence type="ECO:0000313" key="2">
    <source>
        <dbReference type="Proteomes" id="UP000515860"/>
    </source>
</evidence>
<dbReference type="AlphaFoldDB" id="A0A7G9GFM7"/>
<dbReference type="EMBL" id="CP060635">
    <property type="protein sequence ID" value="QNM09609.1"/>
    <property type="molecule type" value="Genomic_DNA"/>
</dbReference>
<organism evidence="1 2">
    <name type="scientific">Wansuia hejianensis</name>
    <dbReference type="NCBI Taxonomy" id="2763667"/>
    <lineage>
        <taxon>Bacteria</taxon>
        <taxon>Bacillati</taxon>
        <taxon>Bacillota</taxon>
        <taxon>Clostridia</taxon>
        <taxon>Lachnospirales</taxon>
        <taxon>Lachnospiraceae</taxon>
        <taxon>Wansuia</taxon>
    </lineage>
</organism>
<protein>
    <submittedName>
        <fullName evidence="1">Uncharacterized protein</fullName>
    </submittedName>
</protein>
<accession>A0A7G9GFM7</accession>
<proteinExistence type="predicted"/>
<sequence>MEWIAGTTSDQRLHFWIPEGGKMLPNPLLTGFQYEGHQDQESDYGPYRYLEAERLYRRAAAFRWEDITFQCIQEWFIVPSNRNLLAFRQTLESSGDCCYHLETWVEEPDGTEIWSSCLLIDQEDNSCGLLLEEYARPGIALCETTQLVSASVRISESRHGCSRSYDVTAWKETPVKLEKYISLRREDNENFRELAFAECRQASKLRFDALLKGAAVSVTKPNGMN</sequence>